<proteinExistence type="predicted"/>
<evidence type="ECO:0000256" key="1">
    <source>
        <dbReference type="SAM" id="SignalP"/>
    </source>
</evidence>
<evidence type="ECO:0008006" key="4">
    <source>
        <dbReference type="Google" id="ProtNLM"/>
    </source>
</evidence>
<dbReference type="RefSeq" id="WP_285189279.1">
    <property type="nucleotide sequence ID" value="NZ_CP126981.1"/>
</dbReference>
<evidence type="ECO:0000313" key="3">
    <source>
        <dbReference type="Proteomes" id="UP001236585"/>
    </source>
</evidence>
<dbReference type="Proteomes" id="UP001236585">
    <property type="component" value="Chromosome"/>
</dbReference>
<evidence type="ECO:0000313" key="2">
    <source>
        <dbReference type="EMBL" id="WIM88855.1"/>
    </source>
</evidence>
<sequence length="114" mass="11928">MKLTRLAALAAVLTGAAVGLAAPAFADLADGAYQATPDQPDMKVLNVVVSSCGVGCKNIAGIVKDDLPFHLDGASWTSTDRFGDVRTIDNNSLTGTWTSQFLEAPVNYHYVKAG</sequence>
<protein>
    <recommendedName>
        <fullName evidence="4">Secreted protein</fullName>
    </recommendedName>
</protein>
<organism evidence="2 3">
    <name type="scientific">Candidatus Mycobacterium wuenschmannii</name>
    <dbReference type="NCBI Taxonomy" id="3027808"/>
    <lineage>
        <taxon>Bacteria</taxon>
        <taxon>Bacillati</taxon>
        <taxon>Actinomycetota</taxon>
        <taxon>Actinomycetes</taxon>
        <taxon>Mycobacteriales</taxon>
        <taxon>Mycobacteriaceae</taxon>
        <taxon>Mycobacterium</taxon>
    </lineage>
</organism>
<feature type="signal peptide" evidence="1">
    <location>
        <begin position="1"/>
        <end position="26"/>
    </location>
</feature>
<feature type="chain" id="PRO_5046801836" description="Secreted protein" evidence="1">
    <location>
        <begin position="27"/>
        <end position="114"/>
    </location>
</feature>
<keyword evidence="3" id="KW-1185">Reference proteome</keyword>
<reference evidence="2 3" key="1">
    <citation type="journal article" date="2023" name="Microbiol. Resour. Announc.">
        <title>Complete Genome Sequence of Mycobacterium wuenschmanii, a novel Nontuberculous Mycobacterium Isolated from a captive population of Amazon Milk Frogs.</title>
        <authorList>
            <person name="Hicks J."/>
            <person name="Zeineldin M."/>
            <person name="Ward H."/>
            <person name="Wuenschmann A."/>
            <person name="Camp P."/>
            <person name="Farrell D."/>
            <person name="Lehman K."/>
            <person name="Thacker T."/>
            <person name="Cuthbert E."/>
        </authorList>
    </citation>
    <scope>NUCLEOTIDE SEQUENCE [LARGE SCALE GENOMIC DNA]</scope>
    <source>
        <strain evidence="2 3">Wuenschmanii</strain>
    </source>
</reference>
<gene>
    <name evidence="2" type="ORF">PT015_05085</name>
</gene>
<keyword evidence="1" id="KW-0732">Signal</keyword>
<accession>A0ABY8W0V8</accession>
<name>A0ABY8W0V8_9MYCO</name>
<dbReference type="EMBL" id="CP126981">
    <property type="protein sequence ID" value="WIM88855.1"/>
    <property type="molecule type" value="Genomic_DNA"/>
</dbReference>